<dbReference type="STRING" id="273121.WS0434"/>
<feature type="transmembrane region" description="Helical" evidence="1">
    <location>
        <begin position="236"/>
        <end position="255"/>
    </location>
</feature>
<keyword evidence="1" id="KW-1133">Transmembrane helix</keyword>
<dbReference type="GO" id="GO:0008381">
    <property type="term" value="F:mechanosensitive monoatomic ion channel activity"/>
    <property type="evidence" value="ECO:0007669"/>
    <property type="project" value="InterPro"/>
</dbReference>
<feature type="signal peptide" evidence="2">
    <location>
        <begin position="1"/>
        <end position="20"/>
    </location>
</feature>
<dbReference type="PANTHER" id="PTHR30221:SF1">
    <property type="entry name" value="SMALL-CONDUCTANCE MECHANOSENSITIVE CHANNEL"/>
    <property type="match status" value="1"/>
</dbReference>
<feature type="transmembrane region" description="Helical" evidence="1">
    <location>
        <begin position="267"/>
        <end position="286"/>
    </location>
</feature>
<dbReference type="HOGENOM" id="CLU_537133_0_0_7"/>
<dbReference type="InterPro" id="IPR010920">
    <property type="entry name" value="LSM_dom_sf"/>
</dbReference>
<dbReference type="PANTHER" id="PTHR30221">
    <property type="entry name" value="SMALL-CONDUCTANCE MECHANOSENSITIVE CHANNEL"/>
    <property type="match status" value="1"/>
</dbReference>
<feature type="chain" id="PRO_5004288852" description="Mechanosensitive ion channel MscS domain-containing protein" evidence="2">
    <location>
        <begin position="21"/>
        <end position="507"/>
    </location>
</feature>
<dbReference type="InterPro" id="IPR045275">
    <property type="entry name" value="MscS_archaea/bacteria_type"/>
</dbReference>
<dbReference type="eggNOG" id="COG0668">
    <property type="taxonomic scope" value="Bacteria"/>
</dbReference>
<keyword evidence="2" id="KW-0732">Signal</keyword>
<evidence type="ECO:0000256" key="1">
    <source>
        <dbReference type="SAM" id="Phobius"/>
    </source>
</evidence>
<evidence type="ECO:0000256" key="2">
    <source>
        <dbReference type="SAM" id="SignalP"/>
    </source>
</evidence>
<dbReference type="Proteomes" id="UP000000422">
    <property type="component" value="Chromosome"/>
</dbReference>
<dbReference type="KEGG" id="wsu:WS0434"/>
<evidence type="ECO:0000259" key="3">
    <source>
        <dbReference type="Pfam" id="PF00924"/>
    </source>
</evidence>
<evidence type="ECO:0000313" key="5">
    <source>
        <dbReference type="Proteomes" id="UP000000422"/>
    </source>
</evidence>
<reference evidence="4 5" key="1">
    <citation type="journal article" date="2003" name="Proc. Natl. Acad. Sci. U.S.A.">
        <title>Complete genome sequence and analysis of Wolinella succinogenes.</title>
        <authorList>
            <person name="Baar C."/>
            <person name="Eppinger M."/>
            <person name="Raddatz G."/>
            <person name="Simon JM."/>
            <person name="Lanz C."/>
            <person name="Klimmek O."/>
            <person name="Nandakumar R."/>
            <person name="Gross R."/>
            <person name="Rosinus A."/>
            <person name="Keller H."/>
            <person name="Jagtap P."/>
            <person name="Linke B."/>
            <person name="Meyer F."/>
            <person name="Lederer H."/>
            <person name="Schuster S.C."/>
        </authorList>
    </citation>
    <scope>NUCLEOTIDE SEQUENCE [LARGE SCALE GENOMIC DNA]</scope>
    <source>
        <strain evidence="5">ATCC 29543 / DSM 1740 / CCUG 13145 / JCM 31913 / LMG 7466 / NCTC 11488 / FDC 602W</strain>
    </source>
</reference>
<accession>Q7MSH4</accession>
<feature type="transmembrane region" description="Helical" evidence="1">
    <location>
        <begin position="292"/>
        <end position="310"/>
    </location>
</feature>
<organism evidence="5">
    <name type="scientific">Wolinella succinogenes (strain ATCC 29543 / DSM 1740 / CCUG 13145 / JCM 31913 / LMG 7466 / NCTC 11488 / FDC 602W)</name>
    <name type="common">Vibrio succinogenes</name>
    <dbReference type="NCBI Taxonomy" id="273121"/>
    <lineage>
        <taxon>Bacteria</taxon>
        <taxon>Pseudomonadati</taxon>
        <taxon>Campylobacterota</taxon>
        <taxon>Epsilonproteobacteria</taxon>
        <taxon>Campylobacterales</taxon>
        <taxon>Helicobacteraceae</taxon>
        <taxon>Wolinella</taxon>
    </lineage>
</organism>
<proteinExistence type="predicted"/>
<keyword evidence="1" id="KW-0812">Transmembrane</keyword>
<keyword evidence="5" id="KW-1185">Reference proteome</keyword>
<evidence type="ECO:0000313" key="4">
    <source>
        <dbReference type="EMBL" id="CAE09576.1"/>
    </source>
</evidence>
<keyword evidence="1" id="KW-0472">Membrane</keyword>
<sequence length="507" mass="59171">MPKPLSLLFLLCLSWLHLYAEPTPPPAPLSEPSVSQKLKGLQAHYLDEKNIWLSAYKNIKNYQEILLEIQILEDKLKQGGLSRKQRVDSNLRLDTLKSKLELYSNFEKSFTDILRLPLEAEGIASMNLFSYLTKSYEKEIHKYQKLYASIKSDYEGAIDYIKEYKRRTLALLEESHDQEEEREIERFIFTLNDDLAYLESSQDIVFGLGDKLKLYENRLYKSVEEYRGTELPKIEITILLLLGVFALIYFTRRLVTRHVHDDERRFGILKTINILFILSVILVVIFTFSDNILYGLTFLGFVGAGLVVSLKEVVQNFIAWFYLSFSGLIKVGDRILLYHETRPVIGDIIAITTNKIVLYEGINHTTAQELKRAGRIVFIPNHYVFNHFIFNYTHENMKTLYDLIEIDLDPSSDLALAQKIALEVIYDRTGRYIELGKKQYGSLRAKYDLRHVDFKPQIHFTVENEKKAIRMQMWFVSPYRDIMQVRSEITQEFLGAIANKEEVRLKG</sequence>
<feature type="domain" description="Mechanosensitive ion channel MscS" evidence="3">
    <location>
        <begin position="313"/>
        <end position="394"/>
    </location>
</feature>
<dbReference type="GO" id="GO:0016020">
    <property type="term" value="C:membrane"/>
    <property type="evidence" value="ECO:0007669"/>
    <property type="project" value="InterPro"/>
</dbReference>
<gene>
    <name evidence="4" type="ordered locus">WS0434</name>
</gene>
<dbReference type="RefSeq" id="WP_011138376.1">
    <property type="nucleotide sequence ID" value="NC_005090.1"/>
</dbReference>
<dbReference type="SUPFAM" id="SSF50182">
    <property type="entry name" value="Sm-like ribonucleoproteins"/>
    <property type="match status" value="1"/>
</dbReference>
<dbReference type="InterPro" id="IPR006685">
    <property type="entry name" value="MscS_channel_2nd"/>
</dbReference>
<protein>
    <recommendedName>
        <fullName evidence="3">Mechanosensitive ion channel MscS domain-containing protein</fullName>
    </recommendedName>
</protein>
<dbReference type="AlphaFoldDB" id="Q7MSH4"/>
<name>Q7MSH4_WOLSU</name>
<dbReference type="Pfam" id="PF00924">
    <property type="entry name" value="MS_channel_2nd"/>
    <property type="match status" value="1"/>
</dbReference>
<dbReference type="EMBL" id="BX571658">
    <property type="protein sequence ID" value="CAE09576.1"/>
    <property type="molecule type" value="Genomic_DNA"/>
</dbReference>